<dbReference type="RefSeq" id="WP_202989368.1">
    <property type="nucleotide sequence ID" value="NZ_JAENHO010000001.1"/>
</dbReference>
<sequence length="277" mass="28162">MPRILVAAGVLLAAVLVPAGAAQAAVTCAPDAYEIDDSGQSAAPIAVGETVHRAICQERTPLPGKPYAHDIDLFEFTAVEGQAYTAEAVDVGALLANNGAGAGGLSVGIQGPDGTGASVEQTFSIDGDLVVTGPLHAGRYRIVAATMDQEIYPEDNVITTKTVQGDAGRYGVRLTATAPAPVVTGLTVSPSPVNGGKNATATLTFSSPAPRNGLIVNLSSNNAFVANNISSSQVPPGATRYTMTIRTGRVSADTAVTFTAKVAHVGQPKTAVLTVRR</sequence>
<keyword evidence="3" id="KW-1185">Reference proteome</keyword>
<protein>
    <submittedName>
        <fullName evidence="2">Uncharacterized protein</fullName>
    </submittedName>
</protein>
<evidence type="ECO:0000256" key="1">
    <source>
        <dbReference type="SAM" id="SignalP"/>
    </source>
</evidence>
<comment type="caution">
    <text evidence="2">The sequence shown here is derived from an EMBL/GenBank/DDBJ whole genome shotgun (WGS) entry which is preliminary data.</text>
</comment>
<feature type="signal peptide" evidence="1">
    <location>
        <begin position="1"/>
        <end position="24"/>
    </location>
</feature>
<evidence type="ECO:0000313" key="2">
    <source>
        <dbReference type="EMBL" id="MBL7253026.1"/>
    </source>
</evidence>
<feature type="chain" id="PRO_5045204897" evidence="1">
    <location>
        <begin position="25"/>
        <end position="277"/>
    </location>
</feature>
<accession>A0ABS1VEC4</accession>
<name>A0ABS1VEC4_9ACTN</name>
<dbReference type="Proteomes" id="UP000598996">
    <property type="component" value="Unassembled WGS sequence"/>
</dbReference>
<dbReference type="EMBL" id="JAENHO010000001">
    <property type="protein sequence ID" value="MBL7253026.1"/>
    <property type="molecule type" value="Genomic_DNA"/>
</dbReference>
<keyword evidence="1" id="KW-0732">Signal</keyword>
<evidence type="ECO:0000313" key="3">
    <source>
        <dbReference type="Proteomes" id="UP000598996"/>
    </source>
</evidence>
<gene>
    <name evidence="2" type="ORF">JKJ07_01745</name>
</gene>
<proteinExistence type="predicted"/>
<reference evidence="2 3" key="1">
    <citation type="submission" date="2021-01" db="EMBL/GenBank/DDBJ databases">
        <title>Actinoplanes sp. nov. LDG1-01 isolated from lichen.</title>
        <authorList>
            <person name="Saeng-In P."/>
            <person name="Phongsopitanun W."/>
            <person name="Kanchanasin P."/>
            <person name="Yuki M."/>
            <person name="Kudo T."/>
            <person name="Ohkuma M."/>
            <person name="Tanasupawat S."/>
        </authorList>
    </citation>
    <scope>NUCLEOTIDE SEQUENCE [LARGE SCALE GENOMIC DNA]</scope>
    <source>
        <strain evidence="2 3">LDG1-01</strain>
    </source>
</reference>
<organism evidence="2 3">
    <name type="scientific">Paractinoplanes lichenicola</name>
    <dbReference type="NCBI Taxonomy" id="2802976"/>
    <lineage>
        <taxon>Bacteria</taxon>
        <taxon>Bacillati</taxon>
        <taxon>Actinomycetota</taxon>
        <taxon>Actinomycetes</taxon>
        <taxon>Micromonosporales</taxon>
        <taxon>Micromonosporaceae</taxon>
        <taxon>Paractinoplanes</taxon>
    </lineage>
</organism>